<evidence type="ECO:0000256" key="5">
    <source>
        <dbReference type="ARBA" id="ARBA00023136"/>
    </source>
</evidence>
<dbReference type="GO" id="GO:0009847">
    <property type="term" value="P:spore germination"/>
    <property type="evidence" value="ECO:0007669"/>
    <property type="project" value="InterPro"/>
</dbReference>
<accession>A0A8I1AAF2</accession>
<evidence type="ECO:0000259" key="10">
    <source>
        <dbReference type="Pfam" id="PF25198"/>
    </source>
</evidence>
<evidence type="ECO:0000256" key="1">
    <source>
        <dbReference type="ARBA" id="ARBA00004635"/>
    </source>
</evidence>
<evidence type="ECO:0000256" key="3">
    <source>
        <dbReference type="ARBA" id="ARBA00022544"/>
    </source>
</evidence>
<comment type="subcellular location">
    <subcellularLocation>
        <location evidence="1">Membrane</location>
        <topology evidence="1">Lipid-anchor</topology>
    </subcellularLocation>
</comment>
<comment type="similarity">
    <text evidence="2">Belongs to the GerABKC lipoprotein family.</text>
</comment>
<dbReference type="Pfam" id="PF25198">
    <property type="entry name" value="Spore_GerAC_N"/>
    <property type="match status" value="1"/>
</dbReference>
<dbReference type="InterPro" id="IPR057336">
    <property type="entry name" value="GerAC_N"/>
</dbReference>
<evidence type="ECO:0000313" key="12">
    <source>
        <dbReference type="Proteomes" id="UP000633619"/>
    </source>
</evidence>
<keyword evidence="4" id="KW-0732">Signal</keyword>
<evidence type="ECO:0000256" key="8">
    <source>
        <dbReference type="SAM" id="MobiDB-lite"/>
    </source>
</evidence>
<dbReference type="PANTHER" id="PTHR35789">
    <property type="entry name" value="SPORE GERMINATION PROTEIN B3"/>
    <property type="match status" value="1"/>
</dbReference>
<keyword evidence="3" id="KW-0309">Germination</keyword>
<keyword evidence="6" id="KW-0564">Palmitate</keyword>
<evidence type="ECO:0000256" key="2">
    <source>
        <dbReference type="ARBA" id="ARBA00007886"/>
    </source>
</evidence>
<dbReference type="RefSeq" id="WP_181730789.1">
    <property type="nucleotide sequence ID" value="NZ_JACEIR010000001.1"/>
</dbReference>
<feature type="region of interest" description="Disordered" evidence="8">
    <location>
        <begin position="54"/>
        <end position="74"/>
    </location>
</feature>
<dbReference type="InterPro" id="IPR008844">
    <property type="entry name" value="Spore_GerAC-like"/>
</dbReference>
<dbReference type="Proteomes" id="UP000633619">
    <property type="component" value="Unassembled WGS sequence"/>
</dbReference>
<protein>
    <submittedName>
        <fullName evidence="11">Ger(X)C family spore germination protein</fullName>
    </submittedName>
</protein>
<keyword evidence="12" id="KW-1185">Reference proteome</keyword>
<feature type="compositionally biased region" description="Gly residues" evidence="8">
    <location>
        <begin position="63"/>
        <end position="74"/>
    </location>
</feature>
<dbReference type="InterPro" id="IPR038501">
    <property type="entry name" value="Spore_GerAC_C_sf"/>
</dbReference>
<reference evidence="11 12" key="1">
    <citation type="submission" date="2020-12" db="EMBL/GenBank/DDBJ databases">
        <title>WGS of Thermoactinomyces spp.</title>
        <authorList>
            <person name="Cheng K."/>
        </authorList>
    </citation>
    <scope>NUCLEOTIDE SEQUENCE [LARGE SCALE GENOMIC DNA]</scope>
    <source>
        <strain evidence="12">CICC 10671\DSM 43846</strain>
    </source>
</reference>
<gene>
    <name evidence="11" type="ORF">I8U20_02855</name>
</gene>
<sequence>MKFNLLQRKRWVIILSVLSLMLTSGCWDAIEIEKRAVVVALAVDQSPLGHKVSIQVPNPRKTVGGGEEGGGGGGGAGAVELFSEEGRTLQEAFMQIENETNYPLFTGHTQILLIGEELAKNGTRDLMEGLRRNQQIRRHLWPVIIQGEAKDALDVQVRLEEIPIDYLRETIDTGIKNGRFPSMVLGEYFEELSNPAKRAPILNVFRVSDNRYVWNGIGIFKNDRLLGVLKPPLVNALLHVREHKPGWPVMIDCPQQQKGQIVFFPKSSSSNIHISEKEPAIDVNVSMEGEITVKECTSYKLDQPQKYQMLSNMVQHEYDKSAKKLIDLAQKEYNTDIFALGKFVKAYYPKLYHRLNWEKDFSQIPIRIHYDVDVRRAGLESK</sequence>
<evidence type="ECO:0000313" key="11">
    <source>
        <dbReference type="EMBL" id="MBH8594262.1"/>
    </source>
</evidence>
<dbReference type="PROSITE" id="PS51257">
    <property type="entry name" value="PROKAR_LIPOPROTEIN"/>
    <property type="match status" value="1"/>
</dbReference>
<organism evidence="11 12">
    <name type="scientific">Thermoactinomyces intermedius</name>
    <dbReference type="NCBI Taxonomy" id="2024"/>
    <lineage>
        <taxon>Bacteria</taxon>
        <taxon>Bacillati</taxon>
        <taxon>Bacillota</taxon>
        <taxon>Bacilli</taxon>
        <taxon>Bacillales</taxon>
        <taxon>Thermoactinomycetaceae</taxon>
        <taxon>Thermoactinomyces</taxon>
    </lineage>
</organism>
<dbReference type="InterPro" id="IPR046953">
    <property type="entry name" value="Spore_GerAC-like_C"/>
</dbReference>
<dbReference type="Gene3D" id="3.30.300.210">
    <property type="entry name" value="Nutrient germinant receptor protein C, domain 3"/>
    <property type="match status" value="1"/>
</dbReference>
<dbReference type="GO" id="GO:0016020">
    <property type="term" value="C:membrane"/>
    <property type="evidence" value="ECO:0007669"/>
    <property type="project" value="UniProtKB-SubCell"/>
</dbReference>
<name>A0A8I1AAF2_THEIN</name>
<dbReference type="Pfam" id="PF05504">
    <property type="entry name" value="Spore_GerAC"/>
    <property type="match status" value="1"/>
</dbReference>
<feature type="domain" description="Spore germination GerAC-like C-terminal" evidence="9">
    <location>
        <begin position="215"/>
        <end position="378"/>
    </location>
</feature>
<proteinExistence type="inferred from homology"/>
<dbReference type="EMBL" id="JAECVW010000001">
    <property type="protein sequence ID" value="MBH8594262.1"/>
    <property type="molecule type" value="Genomic_DNA"/>
</dbReference>
<evidence type="ECO:0000256" key="4">
    <source>
        <dbReference type="ARBA" id="ARBA00022729"/>
    </source>
</evidence>
<evidence type="ECO:0000256" key="7">
    <source>
        <dbReference type="ARBA" id="ARBA00023288"/>
    </source>
</evidence>
<dbReference type="PANTHER" id="PTHR35789:SF1">
    <property type="entry name" value="SPORE GERMINATION PROTEIN B3"/>
    <property type="match status" value="1"/>
</dbReference>
<dbReference type="AlphaFoldDB" id="A0A8I1AAF2"/>
<comment type="caution">
    <text evidence="11">The sequence shown here is derived from an EMBL/GenBank/DDBJ whole genome shotgun (WGS) entry which is preliminary data.</text>
</comment>
<evidence type="ECO:0000259" key="9">
    <source>
        <dbReference type="Pfam" id="PF05504"/>
    </source>
</evidence>
<keyword evidence="5" id="KW-0472">Membrane</keyword>
<feature type="domain" description="Spore germination protein N-terminal" evidence="10">
    <location>
        <begin position="28"/>
        <end position="206"/>
    </location>
</feature>
<keyword evidence="7" id="KW-0449">Lipoprotein</keyword>
<dbReference type="NCBIfam" id="TIGR02887">
    <property type="entry name" value="spore_ger_x_C"/>
    <property type="match status" value="1"/>
</dbReference>
<evidence type="ECO:0000256" key="6">
    <source>
        <dbReference type="ARBA" id="ARBA00023139"/>
    </source>
</evidence>